<dbReference type="PRINTS" id="PR00455">
    <property type="entry name" value="HTHTETR"/>
</dbReference>
<accession>A0A317PSJ4</accession>
<dbReference type="PROSITE" id="PS01081">
    <property type="entry name" value="HTH_TETR_1"/>
    <property type="match status" value="1"/>
</dbReference>
<feature type="DNA-binding region" description="H-T-H motif" evidence="4">
    <location>
        <begin position="104"/>
        <end position="123"/>
    </location>
</feature>
<feature type="region of interest" description="Disordered" evidence="5">
    <location>
        <begin position="60"/>
        <end position="81"/>
    </location>
</feature>
<dbReference type="PANTHER" id="PTHR30055">
    <property type="entry name" value="HTH-TYPE TRANSCRIPTIONAL REGULATOR RUTR"/>
    <property type="match status" value="1"/>
</dbReference>
<dbReference type="Gene3D" id="1.10.357.10">
    <property type="entry name" value="Tetracycline Repressor, domain 2"/>
    <property type="match status" value="1"/>
</dbReference>
<dbReference type="InterPro" id="IPR009057">
    <property type="entry name" value="Homeodomain-like_sf"/>
</dbReference>
<evidence type="ECO:0000259" key="6">
    <source>
        <dbReference type="PROSITE" id="PS50977"/>
    </source>
</evidence>
<evidence type="ECO:0000313" key="7">
    <source>
        <dbReference type="EMBL" id="PWW03584.1"/>
    </source>
</evidence>
<dbReference type="PANTHER" id="PTHR30055:SF234">
    <property type="entry name" value="HTH-TYPE TRANSCRIPTIONAL REGULATOR BETI"/>
    <property type="match status" value="1"/>
</dbReference>
<evidence type="ECO:0000256" key="4">
    <source>
        <dbReference type="PROSITE-ProRule" id="PRU00335"/>
    </source>
</evidence>
<organism evidence="7 8">
    <name type="scientific">Hoeflea marina</name>
    <dbReference type="NCBI Taxonomy" id="274592"/>
    <lineage>
        <taxon>Bacteria</taxon>
        <taxon>Pseudomonadati</taxon>
        <taxon>Pseudomonadota</taxon>
        <taxon>Alphaproteobacteria</taxon>
        <taxon>Hyphomicrobiales</taxon>
        <taxon>Rhizobiaceae</taxon>
        <taxon>Hoeflea</taxon>
    </lineage>
</organism>
<evidence type="ECO:0000256" key="3">
    <source>
        <dbReference type="ARBA" id="ARBA00023163"/>
    </source>
</evidence>
<feature type="compositionally biased region" description="Polar residues" evidence="5">
    <location>
        <begin position="60"/>
        <end position="69"/>
    </location>
</feature>
<dbReference type="Pfam" id="PF00440">
    <property type="entry name" value="TetR_N"/>
    <property type="match status" value="1"/>
</dbReference>
<dbReference type="GO" id="GO:0000976">
    <property type="term" value="F:transcription cis-regulatory region binding"/>
    <property type="evidence" value="ECO:0007669"/>
    <property type="project" value="TreeGrafter"/>
</dbReference>
<dbReference type="InterPro" id="IPR001647">
    <property type="entry name" value="HTH_TetR"/>
</dbReference>
<dbReference type="EMBL" id="QGTR01000001">
    <property type="protein sequence ID" value="PWW03584.1"/>
    <property type="molecule type" value="Genomic_DNA"/>
</dbReference>
<evidence type="ECO:0000313" key="8">
    <source>
        <dbReference type="Proteomes" id="UP000246352"/>
    </source>
</evidence>
<dbReference type="InterPro" id="IPR023772">
    <property type="entry name" value="DNA-bd_HTH_TetR-type_CS"/>
</dbReference>
<keyword evidence="3" id="KW-0804">Transcription</keyword>
<dbReference type="GO" id="GO:0003700">
    <property type="term" value="F:DNA-binding transcription factor activity"/>
    <property type="evidence" value="ECO:0007669"/>
    <property type="project" value="TreeGrafter"/>
</dbReference>
<dbReference type="RefSeq" id="WP_245415152.1">
    <property type="nucleotide sequence ID" value="NZ_QGTR01000001.1"/>
</dbReference>
<sequence>MPETYMSICPAQSAPWMAKTTNELKKHTYYGHLSMVQIQTTNCNGIVISDFSNTRFTKMSARKTSSNGSRGVKTPQRPGSQQRVANLLAAGADLFAEKGFDAATMTEIAANAGASIGSLYQYFPAKEPLAATLHASQIATLDTMLEELRGECVGLDASQFCHKLFLRLSDFLRANSSFAVLTERRTIDPEVINSARARLRAGLNSLLAVIEPPVPEQRRPAMAAIMLHFIRIAGTISRDPDSSIRDRALEEMCGMLSGHLAAIQSGS</sequence>
<protein>
    <submittedName>
        <fullName evidence="7">TetR family transcriptional regulator</fullName>
    </submittedName>
</protein>
<dbReference type="AlphaFoldDB" id="A0A317PSJ4"/>
<comment type="caution">
    <text evidence="7">The sequence shown here is derived from an EMBL/GenBank/DDBJ whole genome shotgun (WGS) entry which is preliminary data.</text>
</comment>
<keyword evidence="2 4" id="KW-0238">DNA-binding</keyword>
<proteinExistence type="predicted"/>
<dbReference type="SUPFAM" id="SSF46689">
    <property type="entry name" value="Homeodomain-like"/>
    <property type="match status" value="1"/>
</dbReference>
<gene>
    <name evidence="7" type="ORF">DFR52_101268</name>
</gene>
<keyword evidence="1" id="KW-0805">Transcription regulation</keyword>
<evidence type="ECO:0000256" key="2">
    <source>
        <dbReference type="ARBA" id="ARBA00023125"/>
    </source>
</evidence>
<feature type="domain" description="HTH tetR-type" evidence="6">
    <location>
        <begin position="81"/>
        <end position="141"/>
    </location>
</feature>
<reference evidence="7 8" key="1">
    <citation type="submission" date="2018-05" db="EMBL/GenBank/DDBJ databases">
        <title>Genomic Encyclopedia of Type Strains, Phase IV (KMG-IV): sequencing the most valuable type-strain genomes for metagenomic binning, comparative biology and taxonomic classification.</title>
        <authorList>
            <person name="Goeker M."/>
        </authorList>
    </citation>
    <scope>NUCLEOTIDE SEQUENCE [LARGE SCALE GENOMIC DNA]</scope>
    <source>
        <strain evidence="7 8">DSM 16791</strain>
    </source>
</reference>
<evidence type="ECO:0000256" key="1">
    <source>
        <dbReference type="ARBA" id="ARBA00023015"/>
    </source>
</evidence>
<dbReference type="PROSITE" id="PS50977">
    <property type="entry name" value="HTH_TETR_2"/>
    <property type="match status" value="1"/>
</dbReference>
<dbReference type="Proteomes" id="UP000246352">
    <property type="component" value="Unassembled WGS sequence"/>
</dbReference>
<dbReference type="InterPro" id="IPR050109">
    <property type="entry name" value="HTH-type_TetR-like_transc_reg"/>
</dbReference>
<keyword evidence="8" id="KW-1185">Reference proteome</keyword>
<evidence type="ECO:0000256" key="5">
    <source>
        <dbReference type="SAM" id="MobiDB-lite"/>
    </source>
</evidence>
<name>A0A317PSJ4_9HYPH</name>